<comment type="subcellular location">
    <subcellularLocation>
        <location evidence="1">Membrane</location>
        <topology evidence="1">Multi-pass membrane protein</topology>
    </subcellularLocation>
</comment>
<dbReference type="InterPro" id="IPR038050">
    <property type="entry name" value="Neuro_actylchol_rec"/>
</dbReference>
<dbReference type="InterPro" id="IPR036719">
    <property type="entry name" value="Neuro-gated_channel_TM_sf"/>
</dbReference>
<evidence type="ECO:0000256" key="5">
    <source>
        <dbReference type="RuleBase" id="RU000687"/>
    </source>
</evidence>
<dbReference type="Pfam" id="PF02931">
    <property type="entry name" value="Neur_chan_LBD"/>
    <property type="match status" value="1"/>
</dbReference>
<accession>A0A9P1IY29</accession>
<dbReference type="Gene3D" id="1.20.58.390">
    <property type="entry name" value="Neurotransmitter-gated ion-channel transmembrane domain"/>
    <property type="match status" value="1"/>
</dbReference>
<dbReference type="Pfam" id="PF02932">
    <property type="entry name" value="Neur_chan_memb"/>
    <property type="match status" value="1"/>
</dbReference>
<dbReference type="InterPro" id="IPR006029">
    <property type="entry name" value="Neurotrans-gated_channel_TM"/>
</dbReference>
<name>A0A9P1IY29_9PELO</name>
<organism evidence="8 9">
    <name type="scientific">Caenorhabditis angaria</name>
    <dbReference type="NCBI Taxonomy" id="860376"/>
    <lineage>
        <taxon>Eukaryota</taxon>
        <taxon>Metazoa</taxon>
        <taxon>Ecdysozoa</taxon>
        <taxon>Nematoda</taxon>
        <taxon>Chromadorea</taxon>
        <taxon>Rhabditida</taxon>
        <taxon>Rhabditina</taxon>
        <taxon>Rhabditomorpha</taxon>
        <taxon>Rhabditoidea</taxon>
        <taxon>Rhabditidae</taxon>
        <taxon>Peloderinae</taxon>
        <taxon>Caenorhabditis</taxon>
    </lineage>
</organism>
<dbReference type="PRINTS" id="PR00252">
    <property type="entry name" value="NRIONCHANNEL"/>
</dbReference>
<dbReference type="EMBL" id="CANHGI010000006">
    <property type="protein sequence ID" value="CAI5454416.1"/>
    <property type="molecule type" value="Genomic_DNA"/>
</dbReference>
<evidence type="ECO:0000313" key="8">
    <source>
        <dbReference type="EMBL" id="CAI5454416.1"/>
    </source>
</evidence>
<dbReference type="InterPro" id="IPR018000">
    <property type="entry name" value="Neurotransmitter_ion_chnl_CS"/>
</dbReference>
<dbReference type="CDD" id="cd18989">
    <property type="entry name" value="LGIC_ECD_cation"/>
    <property type="match status" value="1"/>
</dbReference>
<feature type="transmembrane region" description="Helical" evidence="5">
    <location>
        <begin position="378"/>
        <end position="400"/>
    </location>
</feature>
<evidence type="ECO:0000256" key="3">
    <source>
        <dbReference type="ARBA" id="ARBA00022989"/>
    </source>
</evidence>
<dbReference type="InterPro" id="IPR036734">
    <property type="entry name" value="Neur_chan_lig-bd_sf"/>
</dbReference>
<keyword evidence="2 5" id="KW-0812">Transmembrane</keyword>
<evidence type="ECO:0008006" key="10">
    <source>
        <dbReference type="Google" id="ProtNLM"/>
    </source>
</evidence>
<protein>
    <recommendedName>
        <fullName evidence="10">Neurotransmitter-gated ion-channel ligand-binding domain-containing protein</fullName>
    </recommendedName>
</protein>
<evidence type="ECO:0000256" key="4">
    <source>
        <dbReference type="ARBA" id="ARBA00023136"/>
    </source>
</evidence>
<keyword evidence="3 5" id="KW-1133">Transmembrane helix</keyword>
<dbReference type="SUPFAM" id="SSF63712">
    <property type="entry name" value="Nicotinic receptor ligand binding domain-like"/>
    <property type="match status" value="1"/>
</dbReference>
<dbReference type="OrthoDB" id="5866477at2759"/>
<evidence type="ECO:0000256" key="2">
    <source>
        <dbReference type="ARBA" id="ARBA00022692"/>
    </source>
</evidence>
<dbReference type="InterPro" id="IPR006202">
    <property type="entry name" value="Neur_chan_lig-bd"/>
</dbReference>
<dbReference type="GO" id="GO:0016020">
    <property type="term" value="C:membrane"/>
    <property type="evidence" value="ECO:0007669"/>
    <property type="project" value="UniProtKB-SubCell"/>
</dbReference>
<keyword evidence="5" id="KW-0407">Ion channel</keyword>
<dbReference type="PANTHER" id="PTHR18945">
    <property type="entry name" value="NEUROTRANSMITTER GATED ION CHANNEL"/>
    <property type="match status" value="1"/>
</dbReference>
<comment type="similarity">
    <text evidence="5">Belongs to the ligand-gated ion channel (TC 1.A.9) family.</text>
</comment>
<keyword evidence="5" id="KW-0406">Ion transport</keyword>
<sequence length="402" mass="47380">MMFLWLVLLPFVESNYTKDTSLYNQSYYNYLDAQNKLFDDLFDGYRNELSPMFTRSSVSSIEDLLELGTEPYLWNYTVFLYYFKLVEVDEPSEKVGVVLEVIEYWYDARLVWDPFDYHNISVIYVRQEKVWSPTFSAFAVNDIQDFRDQDFRLVSLSSNGQIYSYIPCRISANCRLDVKKFPFDTQTCQIRISLPIFYYKEVKIMNEIYSGILTKEQIAQMGNSEWKILNLTSRVEVLQYHDAFGNIQLSIFELKMKRNPMFYIYMIVFPSFIINALSIIGVFIMKSDKMSRLNVGLTNIMTMTFILGVMADKIPKSGEIPLLGIYIIVNLFIMLFAVGITIVLTRLREWMIQKCHQHQKQTRIKEKFEEFVKQPLEICLIFALEMANVGNFVMIILYWITA</sequence>
<dbReference type="FunFam" id="1.20.58.390:FF:000060">
    <property type="entry name" value="Ligand-Gated ion Channel"/>
    <property type="match status" value="1"/>
</dbReference>
<dbReference type="GO" id="GO:0005230">
    <property type="term" value="F:extracellular ligand-gated monoatomic ion channel activity"/>
    <property type="evidence" value="ECO:0007669"/>
    <property type="project" value="InterPro"/>
</dbReference>
<evidence type="ECO:0000259" key="6">
    <source>
        <dbReference type="Pfam" id="PF02931"/>
    </source>
</evidence>
<feature type="domain" description="Neurotransmitter-gated ion-channel ligand-binding" evidence="6">
    <location>
        <begin position="36"/>
        <end position="260"/>
    </location>
</feature>
<feature type="domain" description="Neurotransmitter-gated ion-channel transmembrane" evidence="7">
    <location>
        <begin position="267"/>
        <end position="374"/>
    </location>
</feature>
<dbReference type="SUPFAM" id="SSF90112">
    <property type="entry name" value="Neurotransmitter-gated ion-channel transmembrane pore"/>
    <property type="match status" value="1"/>
</dbReference>
<dbReference type="PROSITE" id="PS00236">
    <property type="entry name" value="NEUROTR_ION_CHANNEL"/>
    <property type="match status" value="1"/>
</dbReference>
<proteinExistence type="inferred from homology"/>
<dbReference type="Gene3D" id="2.70.170.10">
    <property type="entry name" value="Neurotransmitter-gated ion-channel ligand-binding domain"/>
    <property type="match status" value="1"/>
</dbReference>
<reference evidence="8" key="1">
    <citation type="submission" date="2022-11" db="EMBL/GenBank/DDBJ databases">
        <authorList>
            <person name="Kikuchi T."/>
        </authorList>
    </citation>
    <scope>NUCLEOTIDE SEQUENCE</scope>
    <source>
        <strain evidence="8">PS1010</strain>
    </source>
</reference>
<evidence type="ECO:0000313" key="9">
    <source>
        <dbReference type="Proteomes" id="UP001152747"/>
    </source>
</evidence>
<dbReference type="AlphaFoldDB" id="A0A9P1IY29"/>
<keyword evidence="9" id="KW-1185">Reference proteome</keyword>
<dbReference type="FunFam" id="2.70.170.10:FF:000027">
    <property type="entry name" value="Ligand-Gated ion Channel"/>
    <property type="match status" value="1"/>
</dbReference>
<evidence type="ECO:0000256" key="1">
    <source>
        <dbReference type="ARBA" id="ARBA00004141"/>
    </source>
</evidence>
<dbReference type="GO" id="GO:0004888">
    <property type="term" value="F:transmembrane signaling receptor activity"/>
    <property type="evidence" value="ECO:0007669"/>
    <property type="project" value="InterPro"/>
</dbReference>
<dbReference type="CDD" id="cd19051">
    <property type="entry name" value="LGIC_TM_cation"/>
    <property type="match status" value="1"/>
</dbReference>
<dbReference type="Proteomes" id="UP001152747">
    <property type="component" value="Unassembled WGS sequence"/>
</dbReference>
<feature type="transmembrane region" description="Helical" evidence="5">
    <location>
        <begin position="323"/>
        <end position="344"/>
    </location>
</feature>
<evidence type="ECO:0000259" key="7">
    <source>
        <dbReference type="Pfam" id="PF02932"/>
    </source>
</evidence>
<feature type="transmembrane region" description="Helical" evidence="5">
    <location>
        <begin position="293"/>
        <end position="311"/>
    </location>
</feature>
<comment type="caution">
    <text evidence="8">The sequence shown here is derived from an EMBL/GenBank/DDBJ whole genome shotgun (WGS) entry which is preliminary data.</text>
</comment>
<keyword evidence="5" id="KW-0813">Transport</keyword>
<feature type="transmembrane region" description="Helical" evidence="5">
    <location>
        <begin position="262"/>
        <end position="284"/>
    </location>
</feature>
<gene>
    <name evidence="8" type="ORF">CAMP_LOCUS17053</name>
</gene>
<dbReference type="InterPro" id="IPR006201">
    <property type="entry name" value="Neur_channel"/>
</dbReference>
<keyword evidence="4 5" id="KW-0472">Membrane</keyword>